<reference evidence="2" key="1">
    <citation type="journal article" date="2015" name="Proc. Natl. Acad. Sci. U.S.A.">
        <title>Networks of energetic and metabolic interactions define dynamics in microbial communities.</title>
        <authorList>
            <person name="Embree M."/>
            <person name="Liu J.K."/>
            <person name="Al-Bassam M.M."/>
            <person name="Zengler K."/>
        </authorList>
    </citation>
    <scope>NUCLEOTIDE SEQUENCE</scope>
</reference>
<proteinExistence type="predicted"/>
<dbReference type="EMBL" id="LNQE01001010">
    <property type="protein sequence ID" value="KUG21904.1"/>
    <property type="molecule type" value="Genomic_DNA"/>
</dbReference>
<keyword evidence="1" id="KW-0472">Membrane</keyword>
<keyword evidence="1" id="KW-0812">Transmembrane</keyword>
<gene>
    <name evidence="2" type="ORF">ASZ90_008329</name>
</gene>
<keyword evidence="1" id="KW-1133">Transmembrane helix</keyword>
<protein>
    <submittedName>
        <fullName evidence="2">Uncharacterized protein</fullName>
    </submittedName>
</protein>
<comment type="caution">
    <text evidence="2">The sequence shown here is derived from an EMBL/GenBank/DDBJ whole genome shotgun (WGS) entry which is preliminary data.</text>
</comment>
<feature type="transmembrane region" description="Helical" evidence="1">
    <location>
        <begin position="6"/>
        <end position="21"/>
    </location>
</feature>
<dbReference type="AlphaFoldDB" id="A0A0W8FLX6"/>
<feature type="transmembrane region" description="Helical" evidence="1">
    <location>
        <begin position="33"/>
        <end position="51"/>
    </location>
</feature>
<evidence type="ECO:0000256" key="1">
    <source>
        <dbReference type="SAM" id="Phobius"/>
    </source>
</evidence>
<organism evidence="2">
    <name type="scientific">hydrocarbon metagenome</name>
    <dbReference type="NCBI Taxonomy" id="938273"/>
    <lineage>
        <taxon>unclassified sequences</taxon>
        <taxon>metagenomes</taxon>
        <taxon>ecological metagenomes</taxon>
    </lineage>
</organism>
<accession>A0A0W8FLX6</accession>
<evidence type="ECO:0000313" key="2">
    <source>
        <dbReference type="EMBL" id="KUG21904.1"/>
    </source>
</evidence>
<name>A0A0W8FLX6_9ZZZZ</name>
<sequence length="64" mass="7592">MNYLPHLISLVIGCIVLWIIKRKYKKISNRELIIVFILFIILIAIFTEFGMDLIKRLMSLIQVE</sequence>